<reference evidence="6" key="1">
    <citation type="submission" date="2019-06" db="EMBL/GenBank/DDBJ databases">
        <title>Draft genome sequence of the griseofulvin-producing fungus Xylaria cubensis strain G536.</title>
        <authorList>
            <person name="Mead M.E."/>
            <person name="Raja H.A."/>
            <person name="Steenwyk J.L."/>
            <person name="Knowles S.L."/>
            <person name="Oberlies N.H."/>
            <person name="Rokas A."/>
        </authorList>
    </citation>
    <scope>NUCLEOTIDE SEQUENCE [LARGE SCALE GENOMIC DNA]</scope>
    <source>
        <strain evidence="6">G536</strain>
    </source>
</reference>
<evidence type="ECO:0000313" key="6">
    <source>
        <dbReference type="Proteomes" id="UP000319160"/>
    </source>
</evidence>
<keyword evidence="3 4" id="KW-0460">Magnesium</keyword>
<proteinExistence type="inferred from homology"/>
<organism evidence="5 6">
    <name type="scientific">Xylaria flabelliformis</name>
    <dbReference type="NCBI Taxonomy" id="2512241"/>
    <lineage>
        <taxon>Eukaryota</taxon>
        <taxon>Fungi</taxon>
        <taxon>Dikarya</taxon>
        <taxon>Ascomycota</taxon>
        <taxon>Pezizomycotina</taxon>
        <taxon>Sordariomycetes</taxon>
        <taxon>Xylariomycetidae</taxon>
        <taxon>Xylariales</taxon>
        <taxon>Xylariaceae</taxon>
        <taxon>Xylaria</taxon>
    </lineage>
</organism>
<dbReference type="InterPro" id="IPR034686">
    <property type="entry name" value="Terpene_cyclase-like_2"/>
</dbReference>
<dbReference type="SUPFAM" id="SSF48576">
    <property type="entry name" value="Terpenoid synthases"/>
    <property type="match status" value="1"/>
</dbReference>
<dbReference type="EMBL" id="VFLP01000015">
    <property type="protein sequence ID" value="TRX95656.1"/>
    <property type="molecule type" value="Genomic_DNA"/>
</dbReference>
<dbReference type="EC" id="4.2.3.-" evidence="4"/>
<keyword evidence="4" id="KW-0456">Lyase</keyword>
<evidence type="ECO:0000256" key="3">
    <source>
        <dbReference type="ARBA" id="ARBA00022842"/>
    </source>
</evidence>
<name>A0A553I632_9PEZI</name>
<dbReference type="Proteomes" id="UP000319160">
    <property type="component" value="Unassembled WGS sequence"/>
</dbReference>
<evidence type="ECO:0000256" key="4">
    <source>
        <dbReference type="RuleBase" id="RU366034"/>
    </source>
</evidence>
<protein>
    <recommendedName>
        <fullName evidence="4">Terpene synthase</fullName>
        <ecNumber evidence="4">4.2.3.-</ecNumber>
    </recommendedName>
</protein>
<dbReference type="OrthoDB" id="2861623at2759"/>
<comment type="cofactor">
    <cofactor evidence="1 4">
        <name>Mg(2+)</name>
        <dbReference type="ChEBI" id="CHEBI:18420"/>
    </cofactor>
</comment>
<dbReference type="Pfam" id="PF19086">
    <property type="entry name" value="Terpene_syn_C_2"/>
    <property type="match status" value="1"/>
</dbReference>
<dbReference type="PANTHER" id="PTHR35201">
    <property type="entry name" value="TERPENE SYNTHASE"/>
    <property type="match status" value="1"/>
</dbReference>
<keyword evidence="6" id="KW-1185">Reference proteome</keyword>
<dbReference type="Gene3D" id="1.10.600.10">
    <property type="entry name" value="Farnesyl Diphosphate Synthase"/>
    <property type="match status" value="1"/>
</dbReference>
<comment type="caution">
    <text evidence="5">The sequence shown here is derived from an EMBL/GenBank/DDBJ whole genome shotgun (WGS) entry which is preliminary data.</text>
</comment>
<dbReference type="GO" id="GO:0046872">
    <property type="term" value="F:metal ion binding"/>
    <property type="evidence" value="ECO:0007669"/>
    <property type="project" value="UniProtKB-KW"/>
</dbReference>
<keyword evidence="4" id="KW-0479">Metal-binding</keyword>
<accession>A0A553I632</accession>
<dbReference type="GO" id="GO:0008299">
    <property type="term" value="P:isoprenoid biosynthetic process"/>
    <property type="evidence" value="ECO:0007669"/>
    <property type="project" value="UniProtKB-ARBA"/>
</dbReference>
<dbReference type="InterPro" id="IPR008949">
    <property type="entry name" value="Isoprenoid_synthase_dom_sf"/>
</dbReference>
<comment type="similarity">
    <text evidence="2 4">Belongs to the terpene synthase family.</text>
</comment>
<dbReference type="GO" id="GO:0010333">
    <property type="term" value="F:terpene synthase activity"/>
    <property type="evidence" value="ECO:0007669"/>
    <property type="project" value="InterPro"/>
</dbReference>
<sequence>MALVINRPSALGQITSFQPEDEREAIIKKVANQKILVPDILSLMPAWPSAIQPDVEEINEKIDEWLLTVNLDEKKKAKHRARGNYTLLTAIYYPYCKKDKMLVLSQFLYWIFFWDDGMKLIFLVRLGASADFQVEIDNGGDLTEDDEGTLRCCEETNQCIDDCLGPNPNYTPPEGSRGTVEMFYPILRDLRAGLGPVATERLRRELHDYVNGVGRQQRVRRADYLPNPWYHFQIRCDDVGVIPSITQNEFAMEFELPDHIRYHKAVEVIVEECTKITILLNDILSLQKEFRVSQLENIVLLFMNTYDLSLHRAVDKVLDLIRDHYAICVAAEKRLPWSATDEKLNADIREYIRGCQRLATGTAYWRLA</sequence>
<gene>
    <name evidence="5" type="ORF">FHL15_003614</name>
</gene>
<evidence type="ECO:0000256" key="2">
    <source>
        <dbReference type="ARBA" id="ARBA00006333"/>
    </source>
</evidence>
<dbReference type="AlphaFoldDB" id="A0A553I632"/>
<evidence type="ECO:0000313" key="5">
    <source>
        <dbReference type="EMBL" id="TRX95656.1"/>
    </source>
</evidence>
<evidence type="ECO:0000256" key="1">
    <source>
        <dbReference type="ARBA" id="ARBA00001946"/>
    </source>
</evidence>
<dbReference type="PANTHER" id="PTHR35201:SF4">
    <property type="entry name" value="BETA-PINACENE SYNTHASE-RELATED"/>
    <property type="match status" value="1"/>
</dbReference>